<comment type="caution">
    <text evidence="2">The sequence shown here is derived from an EMBL/GenBank/DDBJ whole genome shotgun (WGS) entry which is preliminary data.</text>
</comment>
<gene>
    <name evidence="2" type="ORF">Cco03nite_35240</name>
</gene>
<feature type="compositionally biased region" description="Basic and acidic residues" evidence="1">
    <location>
        <begin position="1"/>
        <end position="15"/>
    </location>
</feature>
<evidence type="ECO:0000313" key="3">
    <source>
        <dbReference type="Proteomes" id="UP000630887"/>
    </source>
</evidence>
<name>A0A8J3KX06_9ACTN</name>
<dbReference type="AlphaFoldDB" id="A0A8J3KX06"/>
<sequence length="274" mass="29447">MRTPSLRDSRTRGGDACHASNFAPSPRHAGEHPPGAQAGPVHLCGTWLAIRTTDQAAVLAELDLSDPRPVSTDQGEAAWNRDRHSWDLPADDHRSHGRVYVTPVIDGWTLVFGTSPDLAHADPADRGVWAGRAQDLCARLSARFGAAHLYGMSCGDSWTMWCLAEAGRVRRYYEVEPGERLGEHPAEDGYRLPDDDEGLPADAYDGIDQADVDAVLARRAELYERLALPEVCYATDIAALTSVDPSTFGPSTAVSGQAVLALTACGREHGIAPA</sequence>
<feature type="region of interest" description="Disordered" evidence="1">
    <location>
        <begin position="1"/>
        <end position="37"/>
    </location>
</feature>
<protein>
    <submittedName>
        <fullName evidence="2">Uncharacterized protein</fullName>
    </submittedName>
</protein>
<evidence type="ECO:0000313" key="2">
    <source>
        <dbReference type="EMBL" id="GIG06824.1"/>
    </source>
</evidence>
<accession>A0A8J3KX06</accession>
<proteinExistence type="predicted"/>
<evidence type="ECO:0000256" key="1">
    <source>
        <dbReference type="SAM" id="MobiDB-lite"/>
    </source>
</evidence>
<dbReference type="Proteomes" id="UP000630887">
    <property type="component" value="Unassembled WGS sequence"/>
</dbReference>
<organism evidence="2 3">
    <name type="scientific">Catellatospora coxensis</name>
    <dbReference type="NCBI Taxonomy" id="310354"/>
    <lineage>
        <taxon>Bacteria</taxon>
        <taxon>Bacillati</taxon>
        <taxon>Actinomycetota</taxon>
        <taxon>Actinomycetes</taxon>
        <taxon>Micromonosporales</taxon>
        <taxon>Micromonosporaceae</taxon>
        <taxon>Catellatospora</taxon>
    </lineage>
</organism>
<keyword evidence="3" id="KW-1185">Reference proteome</keyword>
<reference evidence="2 3" key="1">
    <citation type="submission" date="2021-01" db="EMBL/GenBank/DDBJ databases">
        <title>Whole genome shotgun sequence of Catellatospora coxensis NBRC 107359.</title>
        <authorList>
            <person name="Komaki H."/>
            <person name="Tamura T."/>
        </authorList>
    </citation>
    <scope>NUCLEOTIDE SEQUENCE [LARGE SCALE GENOMIC DNA]</scope>
    <source>
        <strain evidence="2 3">NBRC 107359</strain>
    </source>
</reference>
<dbReference type="EMBL" id="BONI01000027">
    <property type="protein sequence ID" value="GIG06824.1"/>
    <property type="molecule type" value="Genomic_DNA"/>
</dbReference>
<dbReference type="RefSeq" id="WP_203693178.1">
    <property type="nucleotide sequence ID" value="NZ_BAAALC010000012.1"/>
</dbReference>